<feature type="compositionally biased region" description="Basic and acidic residues" evidence="1">
    <location>
        <begin position="121"/>
        <end position="133"/>
    </location>
</feature>
<protein>
    <submittedName>
        <fullName evidence="2">Uncharacterized protein</fullName>
    </submittedName>
</protein>
<feature type="region of interest" description="Disordered" evidence="1">
    <location>
        <begin position="81"/>
        <end position="133"/>
    </location>
</feature>
<feature type="compositionally biased region" description="Basic and acidic residues" evidence="1">
    <location>
        <begin position="81"/>
        <end position="112"/>
    </location>
</feature>
<dbReference type="Proteomes" id="UP000274822">
    <property type="component" value="Unassembled WGS sequence"/>
</dbReference>
<evidence type="ECO:0000256" key="1">
    <source>
        <dbReference type="SAM" id="MobiDB-lite"/>
    </source>
</evidence>
<proteinExistence type="predicted"/>
<evidence type="ECO:0000313" key="2">
    <source>
        <dbReference type="EMBL" id="RUS28417.1"/>
    </source>
</evidence>
<dbReference type="AlphaFoldDB" id="A0A433QF46"/>
<sequence>MMSFGVQLVYLPISPSEMPKDPSHQSLKAKITPFGNPFSYSRLWFPFAPSYSMSLTLRNDPSPLTGREPNSAVVSHALPRHDVLPRDVNNSERPKEGQWQDTEHVVHVRPGDKGVIGHVQMECEKEHDSDKKD</sequence>
<name>A0A433QF46_9FUNG</name>
<dbReference type="EMBL" id="RBNJ01006659">
    <property type="protein sequence ID" value="RUS28417.1"/>
    <property type="molecule type" value="Genomic_DNA"/>
</dbReference>
<keyword evidence="3" id="KW-1185">Reference proteome</keyword>
<evidence type="ECO:0000313" key="3">
    <source>
        <dbReference type="Proteomes" id="UP000274822"/>
    </source>
</evidence>
<gene>
    <name evidence="2" type="ORF">BC938DRAFT_481914</name>
</gene>
<organism evidence="2 3">
    <name type="scientific">Jimgerdemannia flammicorona</name>
    <dbReference type="NCBI Taxonomy" id="994334"/>
    <lineage>
        <taxon>Eukaryota</taxon>
        <taxon>Fungi</taxon>
        <taxon>Fungi incertae sedis</taxon>
        <taxon>Mucoromycota</taxon>
        <taxon>Mucoromycotina</taxon>
        <taxon>Endogonomycetes</taxon>
        <taxon>Endogonales</taxon>
        <taxon>Endogonaceae</taxon>
        <taxon>Jimgerdemannia</taxon>
    </lineage>
</organism>
<accession>A0A433QF46</accession>
<reference evidence="2 3" key="1">
    <citation type="journal article" date="2018" name="New Phytol.">
        <title>Phylogenomics of Endogonaceae and evolution of mycorrhizas within Mucoromycota.</title>
        <authorList>
            <person name="Chang Y."/>
            <person name="Desiro A."/>
            <person name="Na H."/>
            <person name="Sandor L."/>
            <person name="Lipzen A."/>
            <person name="Clum A."/>
            <person name="Barry K."/>
            <person name="Grigoriev I.V."/>
            <person name="Martin F.M."/>
            <person name="Stajich J.E."/>
            <person name="Smith M.E."/>
            <person name="Bonito G."/>
            <person name="Spatafora J.W."/>
        </authorList>
    </citation>
    <scope>NUCLEOTIDE SEQUENCE [LARGE SCALE GENOMIC DNA]</scope>
    <source>
        <strain evidence="2 3">AD002</strain>
    </source>
</reference>
<comment type="caution">
    <text evidence="2">The sequence shown here is derived from an EMBL/GenBank/DDBJ whole genome shotgun (WGS) entry which is preliminary data.</text>
</comment>